<keyword evidence="10" id="KW-1185">Reference proteome</keyword>
<keyword evidence="2" id="KW-0813">Transport</keyword>
<keyword evidence="4" id="KW-0812">Transmembrane</keyword>
<evidence type="ECO:0000256" key="7">
    <source>
        <dbReference type="ARBA" id="ARBA00023136"/>
    </source>
</evidence>
<keyword evidence="3" id="KW-1003">Cell membrane</keyword>
<name>A0A2P6VJU7_9CHLO</name>
<feature type="compositionally biased region" description="Low complexity" evidence="8">
    <location>
        <begin position="32"/>
        <end position="52"/>
    </location>
</feature>
<evidence type="ECO:0000256" key="6">
    <source>
        <dbReference type="ARBA" id="ARBA00023065"/>
    </source>
</evidence>
<evidence type="ECO:0000313" key="9">
    <source>
        <dbReference type="EMBL" id="PSC74369.1"/>
    </source>
</evidence>
<evidence type="ECO:0000256" key="8">
    <source>
        <dbReference type="SAM" id="MobiDB-lite"/>
    </source>
</evidence>
<sequence length="460" mass="50364">MRLLPGCRRPGAAHGTAASLGCRPQRQRLRRAPLATAQPSDGDSSSSSNGTGLLSKVPAVLKSVDEDAVYVYDSGSDDVPLDILLLPLDRDDYKEDSRRHFRTVFDHNRWAAHRSTRRYVRHVLGMTSSRMVRGLAAPLFFVAGISAAVCAGHQAAEAGLLPLPEVAHQLQMRSTEPFALTSFALSLLLVFRTNSSYSRWLDARKNWGLVVTRSRDLVRQGITHIPHSERALIDLLCRWTAAFSRSLMAHLRADVDAEAELRRVLRPAEAEAALAAEHRPGYCLQVLSEIIKDAQLERPHAAATAAAATARPGQAAKPTRLDGGAACRMDENLTALEDMVGGCERILRTPIPLSYTRHTSRFMMIFLSLLPFALWESCRWATVPAVTIISFLLLGIEEIGVTIEEPFSILPLEQLCDVIEKNVWELHRCHVQPASAAIDGSGSRPLTAAGVVAAARLAED</sequence>
<evidence type="ECO:0000256" key="5">
    <source>
        <dbReference type="ARBA" id="ARBA00022989"/>
    </source>
</evidence>
<dbReference type="PANTHER" id="PTHR33281">
    <property type="entry name" value="UPF0187 PROTEIN YNEE"/>
    <property type="match status" value="1"/>
</dbReference>
<evidence type="ECO:0000256" key="3">
    <source>
        <dbReference type="ARBA" id="ARBA00022475"/>
    </source>
</evidence>
<gene>
    <name evidence="9" type="ORF">C2E20_2463</name>
</gene>
<evidence type="ECO:0000256" key="1">
    <source>
        <dbReference type="ARBA" id="ARBA00004651"/>
    </source>
</evidence>
<dbReference type="STRING" id="554055.A0A2P6VJU7"/>
<keyword evidence="5" id="KW-1133">Transmembrane helix</keyword>
<evidence type="ECO:0000256" key="2">
    <source>
        <dbReference type="ARBA" id="ARBA00022448"/>
    </source>
</evidence>
<dbReference type="GO" id="GO:0005254">
    <property type="term" value="F:chloride channel activity"/>
    <property type="evidence" value="ECO:0007669"/>
    <property type="project" value="InterPro"/>
</dbReference>
<dbReference type="PANTHER" id="PTHR33281:SF19">
    <property type="entry name" value="VOLTAGE-DEPENDENT ANION CHANNEL-FORMING PROTEIN YNEE"/>
    <property type="match status" value="1"/>
</dbReference>
<dbReference type="OrthoDB" id="1368at2759"/>
<keyword evidence="6" id="KW-0406">Ion transport</keyword>
<comment type="caution">
    <text evidence="9">The sequence shown here is derived from an EMBL/GenBank/DDBJ whole genome shotgun (WGS) entry which is preliminary data.</text>
</comment>
<organism evidence="9 10">
    <name type="scientific">Micractinium conductrix</name>
    <dbReference type="NCBI Taxonomy" id="554055"/>
    <lineage>
        <taxon>Eukaryota</taxon>
        <taxon>Viridiplantae</taxon>
        <taxon>Chlorophyta</taxon>
        <taxon>core chlorophytes</taxon>
        <taxon>Trebouxiophyceae</taxon>
        <taxon>Chlorellales</taxon>
        <taxon>Chlorellaceae</taxon>
        <taxon>Chlorella clade</taxon>
        <taxon>Micractinium</taxon>
    </lineage>
</organism>
<dbReference type="Proteomes" id="UP000239649">
    <property type="component" value="Unassembled WGS sequence"/>
</dbReference>
<dbReference type="PROSITE" id="PS51257">
    <property type="entry name" value="PROKAR_LIPOPROTEIN"/>
    <property type="match status" value="1"/>
</dbReference>
<evidence type="ECO:0000313" key="10">
    <source>
        <dbReference type="Proteomes" id="UP000239649"/>
    </source>
</evidence>
<dbReference type="InterPro" id="IPR044669">
    <property type="entry name" value="YneE/VCCN1/2-like"/>
</dbReference>
<feature type="region of interest" description="Disordered" evidence="8">
    <location>
        <begin position="23"/>
        <end position="52"/>
    </location>
</feature>
<dbReference type="GO" id="GO:0005886">
    <property type="term" value="C:plasma membrane"/>
    <property type="evidence" value="ECO:0007669"/>
    <property type="project" value="UniProtKB-SubCell"/>
</dbReference>
<dbReference type="AlphaFoldDB" id="A0A2P6VJU7"/>
<reference evidence="9 10" key="1">
    <citation type="journal article" date="2018" name="Plant J.">
        <title>Genome sequences of Chlorella sorokiniana UTEX 1602 and Micractinium conductrix SAG 241.80: implications to maltose excretion by a green alga.</title>
        <authorList>
            <person name="Arriola M.B."/>
            <person name="Velmurugan N."/>
            <person name="Zhang Y."/>
            <person name="Plunkett M.H."/>
            <person name="Hondzo H."/>
            <person name="Barney B.M."/>
        </authorList>
    </citation>
    <scope>NUCLEOTIDE SEQUENCE [LARGE SCALE GENOMIC DNA]</scope>
    <source>
        <strain evidence="9 10">SAG 241.80</strain>
    </source>
</reference>
<accession>A0A2P6VJU7</accession>
<keyword evidence="7" id="KW-0472">Membrane</keyword>
<protein>
    <submittedName>
        <fullName evidence="9">UPF0187 chloroplastic</fullName>
    </submittedName>
</protein>
<dbReference type="EMBL" id="LHPF02000004">
    <property type="protein sequence ID" value="PSC74369.1"/>
    <property type="molecule type" value="Genomic_DNA"/>
</dbReference>
<proteinExistence type="predicted"/>
<dbReference type="Pfam" id="PF25539">
    <property type="entry name" value="Bestrophin_2"/>
    <property type="match status" value="1"/>
</dbReference>
<comment type="subcellular location">
    <subcellularLocation>
        <location evidence="1">Cell membrane</location>
        <topology evidence="1">Multi-pass membrane protein</topology>
    </subcellularLocation>
</comment>
<evidence type="ECO:0000256" key="4">
    <source>
        <dbReference type="ARBA" id="ARBA00022692"/>
    </source>
</evidence>